<accession>A0A6N9Q1D9</accession>
<dbReference type="InterPro" id="IPR004518">
    <property type="entry name" value="MazG-like_dom"/>
</dbReference>
<dbReference type="SUPFAM" id="SSF101386">
    <property type="entry name" value="all-alpha NTP pyrophosphatases"/>
    <property type="match status" value="1"/>
</dbReference>
<dbReference type="GO" id="GO:0016787">
    <property type="term" value="F:hydrolase activity"/>
    <property type="evidence" value="ECO:0007669"/>
    <property type="project" value="UniProtKB-KW"/>
</dbReference>
<evidence type="ECO:0000259" key="1">
    <source>
        <dbReference type="Pfam" id="PF03819"/>
    </source>
</evidence>
<dbReference type="RefSeq" id="WP_160644217.1">
    <property type="nucleotide sequence ID" value="NZ_SIJB01000007.1"/>
</dbReference>
<comment type="caution">
    <text evidence="2">The sequence shown here is derived from an EMBL/GenBank/DDBJ whole genome shotgun (WGS) entry which is preliminary data.</text>
</comment>
<dbReference type="InterPro" id="IPR011379">
    <property type="entry name" value="MazG-related_GP37"/>
</dbReference>
<proteinExistence type="predicted"/>
<dbReference type="Gene3D" id="1.10.287.1080">
    <property type="entry name" value="MazG-like"/>
    <property type="match status" value="1"/>
</dbReference>
<dbReference type="CDD" id="cd11541">
    <property type="entry name" value="NTP-PPase_u4"/>
    <property type="match status" value="1"/>
</dbReference>
<dbReference type="EMBL" id="SIJB01000007">
    <property type="protein sequence ID" value="NBI27854.1"/>
    <property type="molecule type" value="Genomic_DNA"/>
</dbReference>
<evidence type="ECO:0000313" key="3">
    <source>
        <dbReference type="Proteomes" id="UP000448943"/>
    </source>
</evidence>
<keyword evidence="2" id="KW-0378">Hydrolase</keyword>
<evidence type="ECO:0000313" key="2">
    <source>
        <dbReference type="EMBL" id="NBI27854.1"/>
    </source>
</evidence>
<reference evidence="2 3" key="1">
    <citation type="submission" date="2019-01" db="EMBL/GenBank/DDBJ databases">
        <title>Chengkuizengella sp. nov., isolated from deep-sea sediment of East Pacific Ocean.</title>
        <authorList>
            <person name="Yang J."/>
            <person name="Lai Q."/>
            <person name="Shao Z."/>
        </authorList>
    </citation>
    <scope>NUCLEOTIDE SEQUENCE [LARGE SCALE GENOMIC DNA]</scope>
    <source>
        <strain evidence="2 3">YPA3-1-1</strain>
    </source>
</reference>
<name>A0A6N9Q1D9_9BACL</name>
<dbReference type="AlphaFoldDB" id="A0A6N9Q1D9"/>
<dbReference type="OrthoDB" id="2418132at2"/>
<organism evidence="2 3">
    <name type="scientific">Chengkuizengella marina</name>
    <dbReference type="NCBI Taxonomy" id="2507566"/>
    <lineage>
        <taxon>Bacteria</taxon>
        <taxon>Bacillati</taxon>
        <taxon>Bacillota</taxon>
        <taxon>Bacilli</taxon>
        <taxon>Bacillales</taxon>
        <taxon>Paenibacillaceae</taxon>
        <taxon>Chengkuizengella</taxon>
    </lineage>
</organism>
<dbReference type="PIRSF" id="PIRSF006639">
    <property type="entry name" value="UCP006639_pph"/>
    <property type="match status" value="1"/>
</dbReference>
<dbReference type="Proteomes" id="UP000448943">
    <property type="component" value="Unassembled WGS sequence"/>
</dbReference>
<protein>
    <submittedName>
        <fullName evidence="2">Nucleotide pyrophosphohydrolase</fullName>
    </submittedName>
</protein>
<dbReference type="Pfam" id="PF03819">
    <property type="entry name" value="MazG"/>
    <property type="match status" value="1"/>
</dbReference>
<feature type="domain" description="NTP pyrophosphohydrolase MazG-like" evidence="1">
    <location>
        <begin position="28"/>
        <end position="97"/>
    </location>
</feature>
<sequence length="107" mass="11918">MDFKEYQMKAMRTAAGSDSEKLLLNAALGLCGESGEVADQLKKHIFQGHELDRKKLEMELGDVLWYIAAGAEALGISLEEIAKGNITKLEKRFPNGFECEKSINRVE</sequence>
<keyword evidence="3" id="KW-1185">Reference proteome</keyword>
<gene>
    <name evidence="2" type="ORF">ERL59_02620</name>
</gene>